<evidence type="ECO:0000256" key="8">
    <source>
        <dbReference type="SAM" id="MobiDB-lite"/>
    </source>
</evidence>
<dbReference type="GO" id="GO:0004843">
    <property type="term" value="F:cysteine-type deubiquitinase activity"/>
    <property type="evidence" value="ECO:0007669"/>
    <property type="project" value="UniProtKB-EC"/>
</dbReference>
<keyword evidence="7" id="KW-0788">Thiol protease</keyword>
<dbReference type="OrthoDB" id="289038at2759"/>
<dbReference type="GO" id="GO:0005634">
    <property type="term" value="C:nucleus"/>
    <property type="evidence" value="ECO:0007669"/>
    <property type="project" value="TreeGrafter"/>
</dbReference>
<dbReference type="SUPFAM" id="SSF54001">
    <property type="entry name" value="Cysteine proteinases"/>
    <property type="match status" value="1"/>
</dbReference>
<feature type="region of interest" description="Disordered" evidence="8">
    <location>
        <begin position="1"/>
        <end position="29"/>
    </location>
</feature>
<dbReference type="EMBL" id="JACMRX010000005">
    <property type="protein sequence ID" value="KAF7989216.1"/>
    <property type="molecule type" value="Genomic_DNA"/>
</dbReference>
<proteinExistence type="inferred from homology"/>
<comment type="similarity">
    <text evidence="2">Belongs to the peptidase C19 family. USP10 subfamily.</text>
</comment>
<dbReference type="Gene3D" id="3.90.70.10">
    <property type="entry name" value="Cysteine proteinases"/>
    <property type="match status" value="1"/>
</dbReference>
<organism evidence="10 11">
    <name type="scientific">Aphidius gifuensis</name>
    <name type="common">Parasitoid wasp</name>
    <dbReference type="NCBI Taxonomy" id="684658"/>
    <lineage>
        <taxon>Eukaryota</taxon>
        <taxon>Metazoa</taxon>
        <taxon>Ecdysozoa</taxon>
        <taxon>Arthropoda</taxon>
        <taxon>Hexapoda</taxon>
        <taxon>Insecta</taxon>
        <taxon>Pterygota</taxon>
        <taxon>Neoptera</taxon>
        <taxon>Endopterygota</taxon>
        <taxon>Hymenoptera</taxon>
        <taxon>Apocrita</taxon>
        <taxon>Ichneumonoidea</taxon>
        <taxon>Braconidae</taxon>
        <taxon>Aphidiinae</taxon>
        <taxon>Aphidius</taxon>
    </lineage>
</organism>
<comment type="caution">
    <text evidence="10">The sequence shown here is derived from an EMBL/GenBank/DDBJ whole genome shotgun (WGS) entry which is preliminary data.</text>
</comment>
<dbReference type="PANTHER" id="PTHR24006:SF687">
    <property type="entry name" value="UBIQUITIN CARBOXYL-TERMINAL HYDROLASE 10"/>
    <property type="match status" value="1"/>
</dbReference>
<dbReference type="AlphaFoldDB" id="A0A834XM25"/>
<feature type="region of interest" description="Disordered" evidence="8">
    <location>
        <begin position="145"/>
        <end position="180"/>
    </location>
</feature>
<sequence>MLSVTSATIHHHTMCPSNTTTSSGSGQNGIPSWNCVNVIPKNCRDELVAASKNNDFTNTNNLYDELKSPSIETFIAVRNEDRNTNQDKTDIIEIKKEKALRISTKPLNKRSLSEIDEIFDDEEIPDSNDISEKEFIILDENSNSSVDKKKKTGRTSQPVKFLKMSMSPKENDDKVDSENVTEKKEVIQNDDYGEMIADDTILSEKEFNQLPIFSHRAENWDEDTFPLDSHPTDFFADNLYNPENSYKSSYSSEIPYYMIGFPNPPGENRCWLNATLHVLFALPLVDKLDSIYIKNCSKLTKTLVAMQLFWKQGSSEKLKFYQTITKFKKELNVLDASYPSERQQDVSEFLMIFLNHVQTDFEKIMTKKSNENSENHIFESSVNNPIKRAPLAVLSPFKRRINYQENVDRSNEQTDGKNLLKDDEMFCTNPIDEYFLLNMMEHYICQGCSNHRQQKIDNLMLYVDLPENELDSIDLAESVNKSIESEERTLTCGKCRSPKHNVHASFRESPNILIVQVKRYGMTSDGYVAKINTPVRIPQSLNLDINGSVKVKNIFEPVCIIAHVGAAMDCGHYTSYVKHGNQWYHYNDLHVMPMTNNEALQAAETTAYLIFFVNKQLLEQSTNNSDVDEQIR</sequence>
<keyword evidence="11" id="KW-1185">Reference proteome</keyword>
<dbReference type="GO" id="GO:0006508">
    <property type="term" value="P:proteolysis"/>
    <property type="evidence" value="ECO:0007669"/>
    <property type="project" value="UniProtKB-KW"/>
</dbReference>
<evidence type="ECO:0000256" key="6">
    <source>
        <dbReference type="ARBA" id="ARBA00022801"/>
    </source>
</evidence>
<evidence type="ECO:0000256" key="3">
    <source>
        <dbReference type="ARBA" id="ARBA00012759"/>
    </source>
</evidence>
<feature type="compositionally biased region" description="Basic and acidic residues" evidence="8">
    <location>
        <begin position="169"/>
        <end position="180"/>
    </location>
</feature>
<dbReference type="GO" id="GO:0005829">
    <property type="term" value="C:cytosol"/>
    <property type="evidence" value="ECO:0007669"/>
    <property type="project" value="TreeGrafter"/>
</dbReference>
<dbReference type="EC" id="3.4.19.12" evidence="3"/>
<evidence type="ECO:0000256" key="5">
    <source>
        <dbReference type="ARBA" id="ARBA00022786"/>
    </source>
</evidence>
<dbReference type="InterPro" id="IPR050164">
    <property type="entry name" value="Peptidase_C19"/>
</dbReference>
<accession>A0A834XM25</accession>
<dbReference type="Proteomes" id="UP000639338">
    <property type="component" value="Unassembled WGS sequence"/>
</dbReference>
<dbReference type="InterPro" id="IPR001394">
    <property type="entry name" value="Peptidase_C19_UCH"/>
</dbReference>
<dbReference type="InterPro" id="IPR038765">
    <property type="entry name" value="Papain-like_cys_pep_sf"/>
</dbReference>
<dbReference type="GO" id="GO:0016579">
    <property type="term" value="P:protein deubiquitination"/>
    <property type="evidence" value="ECO:0007669"/>
    <property type="project" value="InterPro"/>
</dbReference>
<keyword evidence="4" id="KW-0645">Protease</keyword>
<feature type="compositionally biased region" description="Low complexity" evidence="8">
    <location>
        <begin position="17"/>
        <end position="29"/>
    </location>
</feature>
<evidence type="ECO:0000256" key="1">
    <source>
        <dbReference type="ARBA" id="ARBA00000707"/>
    </source>
</evidence>
<evidence type="ECO:0000256" key="7">
    <source>
        <dbReference type="ARBA" id="ARBA00022807"/>
    </source>
</evidence>
<dbReference type="Pfam" id="PF00443">
    <property type="entry name" value="UCH"/>
    <property type="match status" value="1"/>
</dbReference>
<feature type="domain" description="USP" evidence="9">
    <location>
        <begin position="259"/>
        <end position="615"/>
    </location>
</feature>
<evidence type="ECO:0000256" key="2">
    <source>
        <dbReference type="ARBA" id="ARBA00005427"/>
    </source>
</evidence>
<evidence type="ECO:0000313" key="10">
    <source>
        <dbReference type="EMBL" id="KAF7989216.1"/>
    </source>
</evidence>
<gene>
    <name evidence="10" type="ORF">HCN44_007746</name>
</gene>
<reference evidence="10 11" key="1">
    <citation type="submission" date="2020-08" db="EMBL/GenBank/DDBJ databases">
        <title>Aphidius gifuensis genome sequencing and assembly.</title>
        <authorList>
            <person name="Du Z."/>
        </authorList>
    </citation>
    <scope>NUCLEOTIDE SEQUENCE [LARGE SCALE GENOMIC DNA]</scope>
    <source>
        <strain evidence="10">YNYX2018</strain>
        <tissue evidence="10">Adults</tissue>
    </source>
</reference>
<dbReference type="InterPro" id="IPR028889">
    <property type="entry name" value="USP"/>
</dbReference>
<evidence type="ECO:0000259" key="9">
    <source>
        <dbReference type="PROSITE" id="PS50235"/>
    </source>
</evidence>
<dbReference type="PANTHER" id="PTHR24006">
    <property type="entry name" value="UBIQUITIN CARBOXYL-TERMINAL HYDROLASE"/>
    <property type="match status" value="1"/>
</dbReference>
<keyword evidence="5" id="KW-0833">Ubl conjugation pathway</keyword>
<evidence type="ECO:0000313" key="11">
    <source>
        <dbReference type="Proteomes" id="UP000639338"/>
    </source>
</evidence>
<evidence type="ECO:0000256" key="4">
    <source>
        <dbReference type="ARBA" id="ARBA00022670"/>
    </source>
</evidence>
<keyword evidence="6" id="KW-0378">Hydrolase</keyword>
<dbReference type="PROSITE" id="PS50235">
    <property type="entry name" value="USP_3"/>
    <property type="match status" value="1"/>
</dbReference>
<comment type="catalytic activity">
    <reaction evidence="1">
        <text>Thiol-dependent hydrolysis of ester, thioester, amide, peptide and isopeptide bonds formed by the C-terminal Gly of ubiquitin (a 76-residue protein attached to proteins as an intracellular targeting signal).</text>
        <dbReference type="EC" id="3.4.19.12"/>
    </reaction>
</comment>
<protein>
    <recommendedName>
        <fullName evidence="3">ubiquitinyl hydrolase 1</fullName>
        <ecNumber evidence="3">3.4.19.12</ecNumber>
    </recommendedName>
</protein>
<dbReference type="CDD" id="cd02257">
    <property type="entry name" value="Peptidase_C19"/>
    <property type="match status" value="1"/>
</dbReference>
<name>A0A834XM25_APHGI</name>